<keyword evidence="2" id="KW-0813">Transport</keyword>
<dbReference type="InterPro" id="IPR027417">
    <property type="entry name" value="P-loop_NTPase"/>
</dbReference>
<dbReference type="SUPFAM" id="SSF90123">
    <property type="entry name" value="ABC transporter transmembrane region"/>
    <property type="match status" value="1"/>
</dbReference>
<evidence type="ECO:0000313" key="11">
    <source>
        <dbReference type="EMBL" id="CAL2108006.1"/>
    </source>
</evidence>
<sequence>MEKLTLFSFFKFKLALPMLALFTMIHSLWNTALIAIINNKIANAPMPILGEYDWQVFMFFVITSFIFTYFFKRHLIKVTLTFGKDLMLKIINRLRLSDYESYLKLGEERVRTAMEDIGMLEDVPEAFIALLNAIVMAIVTIGYMFYLYPPGAFLILGLVVVLSIVYVYRSAIIEKSMDRERDLDDSFMRNYNDFLHGFNKIKMSTKRSNTLFFDHITKNREEAIGLMIKSERASLGNELTGEFSFYFLIASILFVLPLAFNVEQEVIGGFMLALLFLMGPIATLVGIIPQIIGFNIAISRLNNFNEITTSKFNYENLKIEENKDLGAFEKLTINNVTYEYLDEKEENVTFKLQPVNLEIDKGEVIFIYGGNGSGKSTFINLLSGLCVQKTGDILFNNTIITNENRSYYRDKLSCIFSNNYLFTENYDGFDLSESNERLTELLDEMALDKVIRQNEEENKIFQTLSSGQKKRLALIYALLEDKDIFIFDEWAAEQDPEFRKYFYENIIPTLKSKGKTVIAITHDDAYYKLCDRLIKFNYGKMREEVALGVPTY</sequence>
<dbReference type="SMART" id="SM00382">
    <property type="entry name" value="AAA"/>
    <property type="match status" value="1"/>
</dbReference>
<feature type="transmembrane region" description="Helical" evidence="8">
    <location>
        <begin position="12"/>
        <end position="37"/>
    </location>
</feature>
<evidence type="ECO:0000256" key="4">
    <source>
        <dbReference type="ARBA" id="ARBA00022741"/>
    </source>
</evidence>
<evidence type="ECO:0000313" key="12">
    <source>
        <dbReference type="Proteomes" id="UP001497602"/>
    </source>
</evidence>
<feature type="transmembrane region" description="Helical" evidence="8">
    <location>
        <begin position="266"/>
        <end position="292"/>
    </location>
</feature>
<evidence type="ECO:0000256" key="2">
    <source>
        <dbReference type="ARBA" id="ARBA00022448"/>
    </source>
</evidence>
<dbReference type="EMBL" id="CAXJRC010000042">
    <property type="protein sequence ID" value="CAL2108006.1"/>
    <property type="molecule type" value="Genomic_DNA"/>
</dbReference>
<feature type="domain" description="ABC transporter" evidence="9">
    <location>
        <begin position="331"/>
        <end position="549"/>
    </location>
</feature>
<evidence type="ECO:0000256" key="6">
    <source>
        <dbReference type="ARBA" id="ARBA00022989"/>
    </source>
</evidence>
<dbReference type="PROSITE" id="PS50893">
    <property type="entry name" value="ABC_TRANSPORTER_2"/>
    <property type="match status" value="1"/>
</dbReference>
<dbReference type="Pfam" id="PF00005">
    <property type="entry name" value="ABC_tran"/>
    <property type="match status" value="1"/>
</dbReference>
<dbReference type="GO" id="GO:0005524">
    <property type="term" value="F:ATP binding"/>
    <property type="evidence" value="ECO:0007669"/>
    <property type="project" value="UniProtKB-KW"/>
</dbReference>
<dbReference type="InterPro" id="IPR050095">
    <property type="entry name" value="ECF_ABC_transporter_ATP-bd"/>
</dbReference>
<reference evidence="11 12" key="1">
    <citation type="submission" date="2024-05" db="EMBL/GenBank/DDBJ databases">
        <authorList>
            <person name="Duchaud E."/>
        </authorList>
    </citation>
    <scope>NUCLEOTIDE SEQUENCE [LARGE SCALE GENOMIC DNA]</scope>
    <source>
        <strain evidence="11">Ena-SAMPLE-TAB-13-05-2024-13:56:06:370-140305</strain>
    </source>
</reference>
<dbReference type="SUPFAM" id="SSF52540">
    <property type="entry name" value="P-loop containing nucleoside triphosphate hydrolases"/>
    <property type="match status" value="1"/>
</dbReference>
<gene>
    <name evidence="11" type="ORF">T190115A13A_50248</name>
</gene>
<dbReference type="PANTHER" id="PTHR43553:SF11">
    <property type="entry name" value="ABC TRANSPORTER ATP-BINDING_PERMEASE PROTEIN YOJI"/>
    <property type="match status" value="1"/>
</dbReference>
<evidence type="ECO:0000256" key="5">
    <source>
        <dbReference type="ARBA" id="ARBA00022840"/>
    </source>
</evidence>
<evidence type="ECO:0000256" key="7">
    <source>
        <dbReference type="ARBA" id="ARBA00023136"/>
    </source>
</evidence>
<keyword evidence="3 8" id="KW-0812">Transmembrane</keyword>
<evidence type="ECO:0000256" key="3">
    <source>
        <dbReference type="ARBA" id="ARBA00022692"/>
    </source>
</evidence>
<feature type="transmembrane region" description="Helical" evidence="8">
    <location>
        <begin position="152"/>
        <end position="171"/>
    </location>
</feature>
<keyword evidence="4" id="KW-0547">Nucleotide-binding</keyword>
<keyword evidence="5 11" id="KW-0067">ATP-binding</keyword>
<protein>
    <submittedName>
        <fullName evidence="11">ATP-binding cassette transporter</fullName>
    </submittedName>
</protein>
<evidence type="ECO:0000256" key="8">
    <source>
        <dbReference type="SAM" id="Phobius"/>
    </source>
</evidence>
<keyword evidence="6 8" id="KW-1133">Transmembrane helix</keyword>
<organism evidence="11 12">
    <name type="scientific">Tenacibaculum vairaonense</name>
    <dbReference type="NCBI Taxonomy" id="3137860"/>
    <lineage>
        <taxon>Bacteria</taxon>
        <taxon>Pseudomonadati</taxon>
        <taxon>Bacteroidota</taxon>
        <taxon>Flavobacteriia</taxon>
        <taxon>Flavobacteriales</taxon>
        <taxon>Flavobacteriaceae</taxon>
        <taxon>Tenacibaculum</taxon>
    </lineage>
</organism>
<dbReference type="InterPro" id="IPR011527">
    <property type="entry name" value="ABC1_TM_dom"/>
</dbReference>
<evidence type="ECO:0000259" key="10">
    <source>
        <dbReference type="PROSITE" id="PS50929"/>
    </source>
</evidence>
<dbReference type="InterPro" id="IPR003593">
    <property type="entry name" value="AAA+_ATPase"/>
</dbReference>
<proteinExistence type="predicted"/>
<dbReference type="Gene3D" id="3.40.50.300">
    <property type="entry name" value="P-loop containing nucleotide triphosphate hydrolases"/>
    <property type="match status" value="1"/>
</dbReference>
<comment type="caution">
    <text evidence="11">The sequence shown here is derived from an EMBL/GenBank/DDBJ whole genome shotgun (WGS) entry which is preliminary data.</text>
</comment>
<feature type="transmembrane region" description="Helical" evidence="8">
    <location>
        <begin position="126"/>
        <end position="146"/>
    </location>
</feature>
<dbReference type="Proteomes" id="UP001497602">
    <property type="component" value="Unassembled WGS sequence"/>
</dbReference>
<keyword evidence="7 8" id="KW-0472">Membrane</keyword>
<evidence type="ECO:0000256" key="1">
    <source>
        <dbReference type="ARBA" id="ARBA00004651"/>
    </source>
</evidence>
<accession>A0ABP1FCE9</accession>
<comment type="subcellular location">
    <subcellularLocation>
        <location evidence="1">Cell membrane</location>
        <topology evidence="1">Multi-pass membrane protein</topology>
    </subcellularLocation>
</comment>
<name>A0ABP1FCE9_9FLAO</name>
<dbReference type="PANTHER" id="PTHR43553">
    <property type="entry name" value="HEAVY METAL TRANSPORTER"/>
    <property type="match status" value="1"/>
</dbReference>
<keyword evidence="12" id="KW-1185">Reference proteome</keyword>
<feature type="transmembrane region" description="Helical" evidence="8">
    <location>
        <begin position="243"/>
        <end position="260"/>
    </location>
</feature>
<feature type="transmembrane region" description="Helical" evidence="8">
    <location>
        <begin position="52"/>
        <end position="71"/>
    </location>
</feature>
<dbReference type="PROSITE" id="PS50929">
    <property type="entry name" value="ABC_TM1F"/>
    <property type="match status" value="1"/>
</dbReference>
<dbReference type="Gene3D" id="1.20.1560.10">
    <property type="entry name" value="ABC transporter type 1, transmembrane domain"/>
    <property type="match status" value="1"/>
</dbReference>
<dbReference type="RefSeq" id="WP_348739572.1">
    <property type="nucleotide sequence ID" value="NZ_CAXJRC010000042.1"/>
</dbReference>
<dbReference type="InterPro" id="IPR003439">
    <property type="entry name" value="ABC_transporter-like_ATP-bd"/>
</dbReference>
<feature type="domain" description="ABC transmembrane type-1" evidence="10">
    <location>
        <begin position="56"/>
        <end position="293"/>
    </location>
</feature>
<evidence type="ECO:0000259" key="9">
    <source>
        <dbReference type="PROSITE" id="PS50893"/>
    </source>
</evidence>
<dbReference type="InterPro" id="IPR036640">
    <property type="entry name" value="ABC1_TM_sf"/>
</dbReference>